<accession>A0AAW9TU45</accession>
<sequence>MAQHWFCLYVQRIDATKNMARYYTMSIEPNLFGGASLVRRWGRIGTRGKERVVLFKNERHAIECFLVLARQKRARGYRPRPRSDL</sequence>
<dbReference type="Pfam" id="PF05406">
    <property type="entry name" value="WGR"/>
    <property type="match status" value="1"/>
</dbReference>
<dbReference type="EMBL" id="WISR01000196">
    <property type="protein sequence ID" value="MQW35687.1"/>
    <property type="molecule type" value="Genomic_DNA"/>
</dbReference>
<dbReference type="InterPro" id="IPR049809">
    <property type="entry name" value="YehF/YfeS-like_WGR"/>
</dbReference>
<dbReference type="RefSeq" id="WP_013845291.1">
    <property type="nucleotide sequence ID" value="NZ_CP019585.1"/>
</dbReference>
<gene>
    <name evidence="2" type="ORF">GHK53_23705</name>
</gene>
<dbReference type="PROSITE" id="PS51977">
    <property type="entry name" value="WGR"/>
    <property type="match status" value="1"/>
</dbReference>
<dbReference type="SUPFAM" id="SSF142921">
    <property type="entry name" value="WGR domain-like"/>
    <property type="match status" value="1"/>
</dbReference>
<evidence type="ECO:0000313" key="2">
    <source>
        <dbReference type="EMBL" id="MQW35687.1"/>
    </source>
</evidence>
<reference evidence="2 3" key="1">
    <citation type="journal article" date="2013" name="Genome Biol.">
        <title>Comparative genomics of the core and accessory genomes of 48 Sinorhizobium strains comprising five genospecies.</title>
        <authorList>
            <person name="Sugawara M."/>
            <person name="Epstein B."/>
            <person name="Badgley B.D."/>
            <person name="Unno T."/>
            <person name="Xu L."/>
            <person name="Reese J."/>
            <person name="Gyaneshwar P."/>
            <person name="Denny R."/>
            <person name="Mudge J."/>
            <person name="Bharti A.K."/>
            <person name="Farmer A.D."/>
            <person name="May G.D."/>
            <person name="Woodward J.E."/>
            <person name="Medigue C."/>
            <person name="Vallenet D."/>
            <person name="Lajus A."/>
            <person name="Rouy Z."/>
            <person name="Martinez-Vaz B."/>
            <person name="Tiffin P."/>
            <person name="Young N.D."/>
            <person name="Sadowsky M.J."/>
        </authorList>
    </citation>
    <scope>NUCLEOTIDE SEQUENCE [LARGE SCALE GENOMIC DNA]</scope>
    <source>
        <strain evidence="2 3">N6B1</strain>
    </source>
</reference>
<feature type="domain" description="WGR" evidence="1">
    <location>
        <begin position="5"/>
        <end position="85"/>
    </location>
</feature>
<organism evidence="2 3">
    <name type="scientific">Rhizobium meliloti</name>
    <name type="common">Ensifer meliloti</name>
    <name type="synonym">Sinorhizobium meliloti</name>
    <dbReference type="NCBI Taxonomy" id="382"/>
    <lineage>
        <taxon>Bacteria</taxon>
        <taxon>Pseudomonadati</taxon>
        <taxon>Pseudomonadota</taxon>
        <taxon>Alphaproteobacteria</taxon>
        <taxon>Hyphomicrobiales</taxon>
        <taxon>Rhizobiaceae</taxon>
        <taxon>Sinorhizobium/Ensifer group</taxon>
        <taxon>Sinorhizobium</taxon>
    </lineage>
</organism>
<dbReference type="CDD" id="cd07996">
    <property type="entry name" value="WGR_MMR_like"/>
    <property type="match status" value="1"/>
</dbReference>
<dbReference type="InterPro" id="IPR036930">
    <property type="entry name" value="WGR_dom_sf"/>
</dbReference>
<dbReference type="SMART" id="SM00773">
    <property type="entry name" value="WGR"/>
    <property type="match status" value="1"/>
</dbReference>
<name>A0AAW9TU45_RHIML</name>
<dbReference type="Gene3D" id="2.20.140.10">
    <property type="entry name" value="WGR domain"/>
    <property type="match status" value="1"/>
</dbReference>
<comment type="caution">
    <text evidence="2">The sequence shown here is derived from an EMBL/GenBank/DDBJ whole genome shotgun (WGS) entry which is preliminary data.</text>
</comment>
<dbReference type="InterPro" id="IPR008893">
    <property type="entry name" value="WGR_domain"/>
</dbReference>
<proteinExistence type="predicted"/>
<dbReference type="AlphaFoldDB" id="A0AAW9TU45"/>
<evidence type="ECO:0000313" key="3">
    <source>
        <dbReference type="Proteomes" id="UP000429484"/>
    </source>
</evidence>
<evidence type="ECO:0000259" key="1">
    <source>
        <dbReference type="PROSITE" id="PS51977"/>
    </source>
</evidence>
<dbReference type="Proteomes" id="UP000429484">
    <property type="component" value="Unassembled WGS sequence"/>
</dbReference>
<protein>
    <submittedName>
        <fullName evidence="2">WGR domain-containing protein</fullName>
    </submittedName>
</protein>